<dbReference type="VEuPathDB" id="CryptoDB:CHUDEA4_2380"/>
<dbReference type="VEuPathDB" id="CryptoDB:ChTU502y2012_295g0415"/>
<dbReference type="Proteomes" id="UP001429100">
    <property type="component" value="Unassembled WGS sequence"/>
</dbReference>
<dbReference type="VEuPathDB" id="CryptoDB:Chro.40269"/>
<dbReference type="GO" id="GO:0006623">
    <property type="term" value="P:protein targeting to vacuole"/>
    <property type="evidence" value="ECO:0007669"/>
    <property type="project" value="InterPro"/>
</dbReference>
<dbReference type="InterPro" id="IPR043972">
    <property type="entry name" value="FUZ/MON1/HPS1_longin_1"/>
</dbReference>
<dbReference type="EMBL" id="LN877950">
    <property type="protein sequence ID" value="CUV05636.1"/>
    <property type="molecule type" value="Genomic_DNA"/>
</dbReference>
<organism evidence="3">
    <name type="scientific">Cryptosporidium hominis</name>
    <dbReference type="NCBI Taxonomy" id="237895"/>
    <lineage>
        <taxon>Eukaryota</taxon>
        <taxon>Sar</taxon>
        <taxon>Alveolata</taxon>
        <taxon>Apicomplexa</taxon>
        <taxon>Conoidasida</taxon>
        <taxon>Coccidia</taxon>
        <taxon>Eucoccidiorida</taxon>
        <taxon>Eimeriorina</taxon>
        <taxon>Cryptosporidiidae</taxon>
        <taxon>Cryptosporidium</taxon>
    </lineage>
</organism>
<dbReference type="GO" id="GO:0016192">
    <property type="term" value="P:vesicle-mediated transport"/>
    <property type="evidence" value="ECO:0007669"/>
    <property type="project" value="InterPro"/>
</dbReference>
<dbReference type="PANTHER" id="PTHR13027:SF7">
    <property type="entry name" value="VACUOLAR FUSION PROTEIN MON1 HOMOLOG"/>
    <property type="match status" value="1"/>
</dbReference>
<keyword evidence="5" id="KW-1185">Reference proteome</keyword>
<evidence type="ECO:0000313" key="5">
    <source>
        <dbReference type="Proteomes" id="UP001429100"/>
    </source>
</evidence>
<protein>
    <submittedName>
        <fullName evidence="4">Vacuolar fusion protein Mon1</fullName>
    </submittedName>
</protein>
<dbReference type="Pfam" id="PF19037">
    <property type="entry name" value="Fuz_longin_2"/>
    <property type="match status" value="1"/>
</dbReference>
<reference evidence="4 5" key="1">
    <citation type="submission" date="2014-11" db="EMBL/GenBank/DDBJ databases">
        <title>Comparative genomic analysis of Cryptosporidium hominis reveals occurrence of genetic recombination in virulent subtypes.</title>
        <authorList>
            <person name="Guo Y."/>
            <person name="Tang K."/>
            <person name="Frace M."/>
            <person name="Li N."/>
            <person name="Roellig D.M."/>
            <person name="Sammons S."/>
            <person name="Knipe K."/>
            <person name="Rowe L."/>
            <person name="Feng Y."/>
            <person name="Xiao L."/>
        </authorList>
    </citation>
    <scope>NUCLEOTIDE SEQUENCE [LARGE SCALE GENOMIC DNA]</scope>
    <source>
        <strain evidence="4">30976</strain>
    </source>
</reference>
<name>A0A0S4TG16_CRYHO</name>
<proteinExistence type="predicted"/>
<dbReference type="Pfam" id="PF19036">
    <property type="entry name" value="Fuz_longin_1"/>
    <property type="match status" value="1"/>
</dbReference>
<dbReference type="VEuPathDB" id="CryptoDB:GY17_00001704"/>
<dbReference type="InterPro" id="IPR043971">
    <property type="entry name" value="FUZ/MON1/HPS1_longin_2"/>
</dbReference>
<reference evidence="4 5" key="3">
    <citation type="submission" date="2017-10" db="EMBL/GenBank/DDBJ databases">
        <title>Consistent, comparative and evidence-based genome annotation and re-annotation for the closely-related species, Cryptosporidium parvum, C. hominis and C. tyzzeri.</title>
        <authorList>
            <person name="Baptista R.P."/>
            <person name="Li Y."/>
            <person name="Sateriale A."/>
            <person name="Striepen B."/>
            <person name="Kissinger J.C."/>
        </authorList>
    </citation>
    <scope>NUCLEOTIDE SEQUENCE [LARGE SCALE GENOMIC DNA]</scope>
    <source>
        <strain evidence="4">30976</strain>
    </source>
</reference>
<evidence type="ECO:0000313" key="3">
    <source>
        <dbReference type="EMBL" id="CUV05636.1"/>
    </source>
</evidence>
<accession>A0A0S4TG16</accession>
<dbReference type="InterPro" id="IPR004353">
    <property type="entry name" value="Mon1"/>
</dbReference>
<gene>
    <name evidence="3" type="ORF">CHUDEA4_2380</name>
    <name evidence="4" type="ORF">GY17_00001704</name>
</gene>
<reference evidence="3" key="2">
    <citation type="submission" date="2015-08" db="EMBL/GenBank/DDBJ databases">
        <authorList>
            <person name="Babu N.S."/>
            <person name="Beckwith C.J."/>
            <person name="Beseler K.G."/>
            <person name="Brison A."/>
            <person name="Carone J.V."/>
            <person name="Caskin T.P."/>
            <person name="Diamond M."/>
            <person name="Durham M.E."/>
            <person name="Foxe J.M."/>
            <person name="Go M."/>
            <person name="Henderson B.A."/>
            <person name="Jones I.B."/>
            <person name="McGettigan J.A."/>
            <person name="Micheletti S.J."/>
            <person name="Nasrallah M.E."/>
            <person name="Ortiz D."/>
            <person name="Piller C.R."/>
            <person name="Privatt S.R."/>
            <person name="Schneider S.L."/>
            <person name="Sharp S."/>
            <person name="Smith T.C."/>
            <person name="Stanton J.D."/>
            <person name="Ullery H.E."/>
            <person name="Wilson R.J."/>
            <person name="Serrano M.G."/>
            <person name="Buck G."/>
            <person name="Lee V."/>
            <person name="Wang Y."/>
            <person name="Carvalho R."/>
            <person name="Voegtly L."/>
            <person name="Shi R."/>
            <person name="Duckworth R."/>
            <person name="Johnson A."/>
            <person name="Loviza R."/>
            <person name="Walstead R."/>
            <person name="Shah Z."/>
            <person name="Kiflezghi M."/>
            <person name="Wade K."/>
            <person name="Ball S.L."/>
            <person name="Bradley K.W."/>
            <person name="Asai D.J."/>
            <person name="Bowman C.A."/>
            <person name="Russell D.A."/>
            <person name="Pope W.H."/>
            <person name="Jacobs-Sera D."/>
            <person name="Hendrix R.W."/>
            <person name="Hatfull G.F."/>
        </authorList>
    </citation>
    <scope>NUCLEOTIDE SEQUENCE [LARGE SCALE GENOMIC DNA]</scope>
</reference>
<dbReference type="AlphaFoldDB" id="A0A0S4TG16"/>
<evidence type="ECO:0000259" key="2">
    <source>
        <dbReference type="Pfam" id="PF19037"/>
    </source>
</evidence>
<dbReference type="PRINTS" id="PR01546">
    <property type="entry name" value="YEAST73DUF"/>
</dbReference>
<feature type="domain" description="FUZ/MON1/HPS1 first Longin" evidence="1">
    <location>
        <begin position="14"/>
        <end position="151"/>
    </location>
</feature>
<dbReference type="OrthoDB" id="272411at2759"/>
<feature type="domain" description="FUZ/MON1/HPS1 second Longin" evidence="2">
    <location>
        <begin position="228"/>
        <end position="325"/>
    </location>
</feature>
<evidence type="ECO:0000313" key="4">
    <source>
        <dbReference type="EMBL" id="PPS96224.1"/>
    </source>
</evidence>
<sequence length="471" mass="54319">MFTMPTDNNEKFRKLLIFTSAGKPIYSYGITDKEVFSLFSSALTAMFSKISFVMSKKVYINEGDEHTQILDYLKWMSSESHVIVVLERKNIILCCISPFPSDTVRFLKGLLEHVYYQVVMMLTGSIHKILDSRPNFDIQQMLSNSDINIIDQCANSAQINLDSVYCFYNFNKSSKMIKLQGQSNKIEYSSPIIPKILYIESQPLEYRYRKEINKIISGIKMEEILGGILFESKKLVSWFGSKYIKNLPSTDFSLLKNITSIFLNKKTLSNEFWIPICLPTISTVSYVYCYIQCWPLVDEFSNSTSNTCFVLLSSSGDTKVFEKCSTHSKNCRKTLLETGYYKILESSKINAFNLSKLMNENCCIKTEIFHLVYVSIAKNSYIISEAHPEIHDLKKIFQMYYNLIETAHTQTRMQNGSSITIILSTKKFKYLIVTTQEFHILSTLPSNSKLDEINLNSIINNLRKNAKHFFI</sequence>
<dbReference type="PANTHER" id="PTHR13027">
    <property type="entry name" value="SAND PROTEIN-RELATED"/>
    <property type="match status" value="1"/>
</dbReference>
<dbReference type="Proteomes" id="UP000199752">
    <property type="component" value="Chromosome 4"/>
</dbReference>
<dbReference type="EMBL" id="JTAI01000020">
    <property type="protein sequence ID" value="PPS96224.1"/>
    <property type="molecule type" value="Genomic_DNA"/>
</dbReference>
<evidence type="ECO:0000259" key="1">
    <source>
        <dbReference type="Pfam" id="PF19036"/>
    </source>
</evidence>